<dbReference type="InterPro" id="IPR005021">
    <property type="entry name" value="Terminase_largesu-like"/>
</dbReference>
<dbReference type="Pfam" id="PF03354">
    <property type="entry name" value="TerL_ATPase"/>
    <property type="match status" value="1"/>
</dbReference>
<evidence type="ECO:0000259" key="1">
    <source>
        <dbReference type="Pfam" id="PF03354"/>
    </source>
</evidence>
<dbReference type="InterPro" id="IPR046462">
    <property type="entry name" value="TerL_nuclease"/>
</dbReference>
<gene>
    <name evidence="3" type="ORF">PY771_08420</name>
</gene>
<protein>
    <submittedName>
        <fullName evidence="3">Terminase large subunit</fullName>
    </submittedName>
</protein>
<dbReference type="EMBL" id="CP118942">
    <property type="protein sequence ID" value="WEE28328.1"/>
    <property type="molecule type" value="Genomic_DNA"/>
</dbReference>
<dbReference type="GO" id="GO:0004519">
    <property type="term" value="F:endonuclease activity"/>
    <property type="evidence" value="ECO:0007669"/>
    <property type="project" value="InterPro"/>
</dbReference>
<name>A0AAX3PBC6_AERHY</name>
<dbReference type="InterPro" id="IPR027417">
    <property type="entry name" value="P-loop_NTPase"/>
</dbReference>
<dbReference type="PANTHER" id="PTHR41287">
    <property type="match status" value="1"/>
</dbReference>
<evidence type="ECO:0000259" key="2">
    <source>
        <dbReference type="Pfam" id="PF20441"/>
    </source>
</evidence>
<evidence type="ECO:0000313" key="3">
    <source>
        <dbReference type="EMBL" id="WEE28328.1"/>
    </source>
</evidence>
<dbReference type="AlphaFoldDB" id="A0AAX3PBC6"/>
<feature type="domain" description="Terminase large subunit-like endonuclease" evidence="2">
    <location>
        <begin position="311"/>
        <end position="595"/>
    </location>
</feature>
<evidence type="ECO:0000313" key="4">
    <source>
        <dbReference type="Proteomes" id="UP001214666"/>
    </source>
</evidence>
<feature type="domain" description="Terminase large subunit-like ATPase" evidence="1">
    <location>
        <begin position="116"/>
        <end position="289"/>
    </location>
</feature>
<reference evidence="3" key="1">
    <citation type="submission" date="2023-02" db="EMBL/GenBank/DDBJ databases">
        <title>The sequence of Aeromonas hydrophila K533.</title>
        <authorList>
            <person name="Luo X."/>
        </authorList>
    </citation>
    <scope>NUCLEOTIDE SEQUENCE</scope>
    <source>
        <strain evidence="3">K533</strain>
    </source>
</reference>
<sequence>MTYEEWNAVRYEDFVDDINLFKTYGIDIEKYNFNLKDEDQSPRWVHQYCYEALTKYKDETCLNIKLAAVRHIIDMQRAKTEGFKYKFSNEYAFKIIDFYKYLSHVKGTSEQFKLLPWQQFLVGSMFGWVQKELHVTGRALRRFKYADVFVARKNGKSTLACGVALYMLLMDGEVGADVFTTGPTGKQARIVFDDSRKMLKKSVLPQIFDLRMNNDAIYCDSLNAKMEYKNSIPDNLDGLNSHFAVVDEIHSFKSPAVYDVMKTSMGSRLNPMFFVISTAGTNLGCIGHDLFTTDEDILRNKSSPELSETKFCALYTMDNGDAFNSDTAWHKANPSMRSGARGRDELVALANDAAMRPSARPNFMTKYLNIFVNGTDKWLQFDDIRNTANNTLKLEDFAGTDVDCYIGVDIGLVSDLSAIGYVFIDKDENITCFAKAFFPDEQLVEASDANRSNYTRWHNQKDGSFTLTDGCSCDFDLLEDELVDACRMFNVKSIELDPWNANQLERNLKKRKLPANLRGQGKKDLNEPTKLFERLIMDHTLTHNGSAVLEWCMVNACIEVDKNNLVSVVKENKHSDDKIDCVKAIITALAGFVHREEKTPRFKKGVARRF</sequence>
<accession>A0AAX3PBC6</accession>
<organism evidence="3 4">
    <name type="scientific">Aeromonas hydrophila</name>
    <dbReference type="NCBI Taxonomy" id="644"/>
    <lineage>
        <taxon>Bacteria</taxon>
        <taxon>Pseudomonadati</taxon>
        <taxon>Pseudomonadota</taxon>
        <taxon>Gammaproteobacteria</taxon>
        <taxon>Aeromonadales</taxon>
        <taxon>Aeromonadaceae</taxon>
        <taxon>Aeromonas</taxon>
    </lineage>
</organism>
<proteinExistence type="predicted"/>
<dbReference type="Proteomes" id="UP001214666">
    <property type="component" value="Chromosome"/>
</dbReference>
<dbReference type="PANTHER" id="PTHR41287:SF1">
    <property type="entry name" value="PROTEIN YMFN"/>
    <property type="match status" value="1"/>
</dbReference>
<dbReference type="InterPro" id="IPR046461">
    <property type="entry name" value="TerL_ATPase"/>
</dbReference>
<dbReference type="Pfam" id="PF20441">
    <property type="entry name" value="TerL_nuclease"/>
    <property type="match status" value="1"/>
</dbReference>
<dbReference type="RefSeq" id="WP_275115885.1">
    <property type="nucleotide sequence ID" value="NZ_CP118942.1"/>
</dbReference>
<dbReference type="Gene3D" id="3.40.50.300">
    <property type="entry name" value="P-loop containing nucleotide triphosphate hydrolases"/>
    <property type="match status" value="1"/>
</dbReference>